<evidence type="ECO:0000256" key="1">
    <source>
        <dbReference type="ARBA" id="ARBA00023002"/>
    </source>
</evidence>
<feature type="domain" description="Thiaminase-2/PQQC" evidence="2">
    <location>
        <begin position="16"/>
        <end position="227"/>
    </location>
</feature>
<dbReference type="NCBIfam" id="TIGR04305">
    <property type="entry name" value="fol_rel_CADD"/>
    <property type="match status" value="1"/>
</dbReference>
<dbReference type="KEGG" id="cra:CTO_0663"/>
<protein>
    <submittedName>
        <fullName evidence="3">Chlamydia protein associating with death domains</fullName>
    </submittedName>
</protein>
<name>G4NMQ5_CHLT4</name>
<dbReference type="EMBL" id="CP002401">
    <property type="protein sequence ID" value="AEP35483.1"/>
    <property type="molecule type" value="Genomic_DNA"/>
</dbReference>
<dbReference type="GO" id="GO:0016491">
    <property type="term" value="F:oxidoreductase activity"/>
    <property type="evidence" value="ECO:0007669"/>
    <property type="project" value="UniProtKB-KW"/>
</dbReference>
<dbReference type="Proteomes" id="UP000009287">
    <property type="component" value="Chromosome"/>
</dbReference>
<dbReference type="Pfam" id="PF03070">
    <property type="entry name" value="TENA_THI-4"/>
    <property type="match status" value="1"/>
</dbReference>
<keyword evidence="1" id="KW-0560">Oxidoreductase</keyword>
<dbReference type="SMART" id="SM01236">
    <property type="entry name" value="Haem_oxygenase_2"/>
    <property type="match status" value="1"/>
</dbReference>
<dbReference type="PATRIC" id="fig|580047.4.peg.674"/>
<dbReference type="InterPro" id="IPR004305">
    <property type="entry name" value="Thiaminase-2/PQQC"/>
</dbReference>
<dbReference type="CDD" id="cd19370">
    <property type="entry name" value="TenA_PqqC"/>
    <property type="match status" value="1"/>
</dbReference>
<evidence type="ECO:0000313" key="3">
    <source>
        <dbReference type="EMBL" id="AEP35483.1"/>
    </source>
</evidence>
<dbReference type="Gene3D" id="1.20.910.10">
    <property type="entry name" value="Heme oxygenase-like"/>
    <property type="match status" value="1"/>
</dbReference>
<organism evidence="3 4">
    <name type="scientific">Chlamydia trachomatis serovar A (strain A2497)</name>
    <dbReference type="NCBI Taxonomy" id="580047"/>
    <lineage>
        <taxon>Bacteria</taxon>
        <taxon>Pseudomonadati</taxon>
        <taxon>Chlamydiota</taxon>
        <taxon>Chlamydiia</taxon>
        <taxon>Chlamydiales</taxon>
        <taxon>Chlamydiaceae</taxon>
        <taxon>Chlamydia/Chlamydophila group</taxon>
        <taxon>Chlamydia</taxon>
    </lineage>
</organism>
<reference evidence="3 4" key="1">
    <citation type="journal article" date="2011" name="J. Exp. Med.">
        <title>A live-attenuated chlamydial vaccine protects against trachoma in nonhuman primates.</title>
        <authorList>
            <person name="Kari L."/>
            <person name="Whitmire W.M."/>
            <person name="Olivares-Zavaleta N."/>
            <person name="Goheen M.M."/>
            <person name="Taylor L.D."/>
            <person name="Carlson J.H."/>
            <person name="Sturdevant G.L."/>
            <person name="Lu C."/>
            <person name="Bakios L.E."/>
            <person name="Randall L.B."/>
            <person name="Parnell M.J."/>
            <person name="Zhong G."/>
            <person name="Caldwell H.D."/>
        </authorList>
    </citation>
    <scope>NUCLEOTIDE SEQUENCE [LARGE SCALE GENOMIC DNA]</scope>
    <source>
        <strain evidence="3 4">A2497</strain>
    </source>
</reference>
<dbReference type="InterPro" id="IPR039068">
    <property type="entry name" value="PqqC-like"/>
</dbReference>
<dbReference type="SUPFAM" id="SSF48613">
    <property type="entry name" value="Heme oxygenase-like"/>
    <property type="match status" value="1"/>
</dbReference>
<sequence>MESRKEMIEVFMNFLDQLDLIIQNKHMLEHTFYVKWSKGELTKEQLQAYAKDYYLHIKAFPKYLSAIHSRCDDLEARKLLLDNLMDEENGYPNHIDLWKQFVFALGVTPEELEAHEPSEAAKAKVATFMRWCTGDSLAAGVAALYSYESQIPRIAREKIRGLTEYFGFSNPEDYAYFTEHEEADVRHAREEKALIEMLLKDDADKVLEASQEVTQSLYGFLDSFLDPGTCCSCHQSY</sequence>
<gene>
    <name evidence="3" type="ordered locus">CTO_0663</name>
</gene>
<dbReference type="PANTHER" id="PTHR40279:SF3">
    <property type="entry name" value="4-AMINOBENZOATE SYNTHASE"/>
    <property type="match status" value="1"/>
</dbReference>
<dbReference type="InterPro" id="IPR016084">
    <property type="entry name" value="Haem_Oase-like_multi-hlx"/>
</dbReference>
<dbReference type="PANTHER" id="PTHR40279">
    <property type="entry name" value="PQQC-LIKE PROTEIN"/>
    <property type="match status" value="1"/>
</dbReference>
<dbReference type="InterPro" id="IPR027572">
    <property type="entry name" value="Fol-rel_CADD"/>
</dbReference>
<dbReference type="AlphaFoldDB" id="G4NMQ5"/>
<evidence type="ECO:0000259" key="2">
    <source>
        <dbReference type="Pfam" id="PF03070"/>
    </source>
</evidence>
<evidence type="ECO:0000313" key="4">
    <source>
        <dbReference type="Proteomes" id="UP000009287"/>
    </source>
</evidence>
<accession>G4NMQ5</accession>
<proteinExistence type="predicted"/>